<protein>
    <submittedName>
        <fullName evidence="3">Divergent polysaccharide deacetylase family protein</fullName>
    </submittedName>
</protein>
<dbReference type="Proteomes" id="UP000502179">
    <property type="component" value="Chromosome"/>
</dbReference>
<dbReference type="InterPro" id="IPR011330">
    <property type="entry name" value="Glyco_hydro/deAcase_b/a-brl"/>
</dbReference>
<evidence type="ECO:0000256" key="2">
    <source>
        <dbReference type="SAM" id="Phobius"/>
    </source>
</evidence>
<dbReference type="Pfam" id="PF04748">
    <property type="entry name" value="Polysacc_deac_2"/>
    <property type="match status" value="1"/>
</dbReference>
<evidence type="ECO:0000313" key="3">
    <source>
        <dbReference type="EMBL" id="QIJ71967.1"/>
    </source>
</evidence>
<dbReference type="PANTHER" id="PTHR30105">
    <property type="entry name" value="UNCHARACTERIZED YIBQ-RELATED"/>
    <property type="match status" value="1"/>
</dbReference>
<feature type="compositionally biased region" description="Pro residues" evidence="1">
    <location>
        <begin position="68"/>
        <end position="81"/>
    </location>
</feature>
<dbReference type="Gene3D" id="3.20.20.370">
    <property type="entry name" value="Glycoside hydrolase/deacetylase"/>
    <property type="match status" value="1"/>
</dbReference>
<dbReference type="SUPFAM" id="SSF88713">
    <property type="entry name" value="Glycoside hydrolase/deacetylase"/>
    <property type="match status" value="1"/>
</dbReference>
<feature type="region of interest" description="Disordered" evidence="1">
    <location>
        <begin position="44"/>
        <end position="81"/>
    </location>
</feature>
<gene>
    <name evidence="3" type="ORF">G4V39_06675</name>
</gene>
<keyword evidence="2" id="KW-0812">Transmembrane</keyword>
<accession>A0A6G7PWK0</accession>
<keyword evidence="2" id="KW-1133">Transmembrane helix</keyword>
<sequence>MAQKRRGSKRGRGHSPWREVAWAGGILLLIITVLALLAVFPRPRPPAPKSSSPPVEKPQKPLGRPLFEEPPPPERPIKKPPPIRVKLPEISIVIDDMGYNNGLDQAFIDLPYPLTFSFLPYGPHTQELARLAKAKGHEILLHLPMESSSGTPPGPGALYVYMDGQEIARILQEDLNRVPGVMGVNNHMGSRFTANPVKMRLLLLEIKRRGLIFLDSRTTAETVGYRLARELGIPSAERRVFLDHTVNKKAIRHELKRLIVLARSEGKAVAIGHPHKETLEVLKKELPRLKKKARLVPLSQVLN</sequence>
<dbReference type="GO" id="GO:0005975">
    <property type="term" value="P:carbohydrate metabolic process"/>
    <property type="evidence" value="ECO:0007669"/>
    <property type="project" value="InterPro"/>
</dbReference>
<dbReference type="InterPro" id="IPR006837">
    <property type="entry name" value="Divergent_DAC"/>
</dbReference>
<feature type="transmembrane region" description="Helical" evidence="2">
    <location>
        <begin position="20"/>
        <end position="40"/>
    </location>
</feature>
<dbReference type="RefSeq" id="WP_166032184.1">
    <property type="nucleotide sequence ID" value="NZ_CP048877.1"/>
</dbReference>
<dbReference type="AlphaFoldDB" id="A0A6G7PWK0"/>
<organism evidence="3 4">
    <name type="scientific">Thermosulfuriphilus ammonigenes</name>
    <dbReference type="NCBI Taxonomy" id="1936021"/>
    <lineage>
        <taxon>Bacteria</taxon>
        <taxon>Pseudomonadati</taxon>
        <taxon>Thermodesulfobacteriota</taxon>
        <taxon>Thermodesulfobacteria</taxon>
        <taxon>Thermodesulfobacteriales</taxon>
        <taxon>Thermodesulfobacteriaceae</taxon>
        <taxon>Thermosulfuriphilus</taxon>
    </lineage>
</organism>
<dbReference type="EMBL" id="CP048877">
    <property type="protein sequence ID" value="QIJ71967.1"/>
    <property type="molecule type" value="Genomic_DNA"/>
</dbReference>
<dbReference type="PANTHER" id="PTHR30105:SF2">
    <property type="entry name" value="DIVERGENT POLYSACCHARIDE DEACETYLASE SUPERFAMILY"/>
    <property type="match status" value="1"/>
</dbReference>
<dbReference type="KEGG" id="tav:G4V39_06675"/>
<proteinExistence type="predicted"/>
<keyword evidence="2" id="KW-0472">Membrane</keyword>
<evidence type="ECO:0000313" key="4">
    <source>
        <dbReference type="Proteomes" id="UP000502179"/>
    </source>
</evidence>
<keyword evidence="4" id="KW-1185">Reference proteome</keyword>
<name>A0A6G7PWK0_9BACT</name>
<feature type="compositionally biased region" description="Low complexity" evidence="1">
    <location>
        <begin position="49"/>
        <end position="65"/>
    </location>
</feature>
<dbReference type="CDD" id="cd10936">
    <property type="entry name" value="CE4_DAC2"/>
    <property type="match status" value="1"/>
</dbReference>
<evidence type="ECO:0000256" key="1">
    <source>
        <dbReference type="SAM" id="MobiDB-lite"/>
    </source>
</evidence>
<reference evidence="3 4" key="1">
    <citation type="submission" date="2020-02" db="EMBL/GenBank/DDBJ databases">
        <title>Genome analysis of Thermosulfuriphilus ammonigenes ST65T, an anaerobic thermophilic chemolithoautotrophic bacterium isolated from a deep-sea hydrothermal vent.</title>
        <authorList>
            <person name="Slobodkina G."/>
            <person name="Allioux M."/>
            <person name="Merkel A."/>
            <person name="Alain K."/>
            <person name="Jebbar M."/>
            <person name="Slobodkin A."/>
        </authorList>
    </citation>
    <scope>NUCLEOTIDE SEQUENCE [LARGE SCALE GENOMIC DNA]</scope>
    <source>
        <strain evidence="3 4">ST65</strain>
    </source>
</reference>